<name>A0A857F2N0_9GAMM</name>
<evidence type="ECO:0000313" key="3">
    <source>
        <dbReference type="Proteomes" id="UP000464402"/>
    </source>
</evidence>
<accession>A0A857F2N0</accession>
<protein>
    <recommendedName>
        <fullName evidence="1">DUF6998 domain-containing protein</fullName>
    </recommendedName>
</protein>
<dbReference type="REBASE" id="372495">
    <property type="entry name" value="Yca14382ORF17445P"/>
</dbReference>
<dbReference type="Pfam" id="PF22522">
    <property type="entry name" value="DUF6998"/>
    <property type="match status" value="1"/>
</dbReference>
<reference evidence="3" key="1">
    <citation type="submission" date="2019-09" db="EMBL/GenBank/DDBJ databases">
        <title>Yersinia canariae sp. nov., isolated from a human yersiniosis case.</title>
        <authorList>
            <person name="Nguyen S.V."/>
            <person name="Greig D."/>
            <person name="Hurley D."/>
            <person name="Cao Y."/>
            <person name="McCabe E."/>
            <person name="Mitchell M."/>
            <person name="Jenkins C."/>
            <person name="Fanning S."/>
        </authorList>
    </citation>
    <scope>NUCLEOTIDE SEQUENCE [LARGE SCALE GENOMIC DNA]</scope>
    <source>
        <strain evidence="3">NCTC 14382</strain>
    </source>
</reference>
<dbReference type="InterPro" id="IPR054267">
    <property type="entry name" value="DUF6998"/>
</dbReference>
<dbReference type="Proteomes" id="UP000464402">
    <property type="component" value="Chromosome"/>
</dbReference>
<dbReference type="KEGG" id="yca:F0T03_17445"/>
<dbReference type="AlphaFoldDB" id="A0A857F2N0"/>
<evidence type="ECO:0000313" key="2">
    <source>
        <dbReference type="EMBL" id="QHB33770.1"/>
    </source>
</evidence>
<dbReference type="EMBL" id="CP043727">
    <property type="protein sequence ID" value="QHB33770.1"/>
    <property type="molecule type" value="Genomic_DNA"/>
</dbReference>
<keyword evidence="3" id="KW-1185">Reference proteome</keyword>
<sequence>MSKNHLVSESFLTSLSDLELLSLHSEILIELRSRGVIRTKNNPVGDYAEWLVSKALGMTLLSNSSAGADAIDTDDKKVQIKARRVTPDNPSRQLSALRNYEAADFDYLIAVIFDETYNVLDAYKIPHEVIRDYARHSDYVNAHIVNLKGAILTDPRVISIKEDLIVRSSASAIEVPIQTPPPETMEEVLNQPEKITSSATLARLLKAIGMECFVNYYHHFADSNLSSADIIEQMHSREGYTEKSCRSRLSKARKVIGDGLSIEALMLIADSGRIQDSVRNDSLKLISVLSKTVCKTL</sequence>
<proteinExistence type="predicted"/>
<feature type="domain" description="DUF6998" evidence="1">
    <location>
        <begin position="44"/>
        <end position="137"/>
    </location>
</feature>
<organism evidence="2 3">
    <name type="scientific">Yersinia canariae</name>
    <dbReference type="NCBI Taxonomy" id="2607663"/>
    <lineage>
        <taxon>Bacteria</taxon>
        <taxon>Pseudomonadati</taxon>
        <taxon>Pseudomonadota</taxon>
        <taxon>Gammaproteobacteria</taxon>
        <taxon>Enterobacterales</taxon>
        <taxon>Yersiniaceae</taxon>
        <taxon>Yersinia</taxon>
    </lineage>
</organism>
<gene>
    <name evidence="2" type="ORF">F0T03_17445</name>
</gene>
<evidence type="ECO:0000259" key="1">
    <source>
        <dbReference type="Pfam" id="PF22522"/>
    </source>
</evidence>
<dbReference type="RefSeq" id="WP_159679667.1">
    <property type="nucleotide sequence ID" value="NZ_CP043727.1"/>
</dbReference>